<dbReference type="AlphaFoldDB" id="A0AAX2M7E9"/>
<proteinExistence type="predicted"/>
<dbReference type="EMBL" id="UIGR01000001">
    <property type="protein sequence ID" value="SUX31761.1"/>
    <property type="molecule type" value="Genomic_DNA"/>
</dbReference>
<sequence length="85" mass="9329">MRRLPRTLYGQLLLTLLTSVLLANVIGIALVLTDRERLSRTLRAEYVAQHLADMINLLDETAAASRPKLAGALTSPNAQVLLDHP</sequence>
<accession>A0AAX2M7E9</accession>
<dbReference type="RefSeq" id="WP_207552570.1">
    <property type="nucleotide sequence ID" value="NZ_JBHMEH010000021.1"/>
</dbReference>
<feature type="transmembrane region" description="Helical" evidence="1">
    <location>
        <begin position="12"/>
        <end position="33"/>
    </location>
</feature>
<keyword evidence="1" id="KW-1133">Transmembrane helix</keyword>
<evidence type="ECO:0000313" key="3">
    <source>
        <dbReference type="Proteomes" id="UP000254029"/>
    </source>
</evidence>
<name>A0AAX2M7E9_CHRVL</name>
<reference evidence="2 3" key="1">
    <citation type="submission" date="2018-06" db="EMBL/GenBank/DDBJ databases">
        <authorList>
            <consortium name="Pathogen Informatics"/>
            <person name="Doyle S."/>
        </authorList>
    </citation>
    <scope>NUCLEOTIDE SEQUENCE [LARGE SCALE GENOMIC DNA]</scope>
    <source>
        <strain evidence="2 3">NCTC8684</strain>
    </source>
</reference>
<evidence type="ECO:0000256" key="1">
    <source>
        <dbReference type="SAM" id="Phobius"/>
    </source>
</evidence>
<comment type="caution">
    <text evidence="2">The sequence shown here is derived from an EMBL/GenBank/DDBJ whole genome shotgun (WGS) entry which is preliminary data.</text>
</comment>
<protein>
    <submittedName>
        <fullName evidence="2">Uncharacterized protein</fullName>
    </submittedName>
</protein>
<gene>
    <name evidence="2" type="ORF">NCTC8684_00822</name>
</gene>
<organism evidence="2 3">
    <name type="scientific">Chromobacterium violaceum</name>
    <dbReference type="NCBI Taxonomy" id="536"/>
    <lineage>
        <taxon>Bacteria</taxon>
        <taxon>Pseudomonadati</taxon>
        <taxon>Pseudomonadota</taxon>
        <taxon>Betaproteobacteria</taxon>
        <taxon>Neisseriales</taxon>
        <taxon>Chromobacteriaceae</taxon>
        <taxon>Chromobacterium</taxon>
    </lineage>
</organism>
<evidence type="ECO:0000313" key="2">
    <source>
        <dbReference type="EMBL" id="SUX31761.1"/>
    </source>
</evidence>
<dbReference type="Proteomes" id="UP000254029">
    <property type="component" value="Unassembled WGS sequence"/>
</dbReference>
<keyword evidence="1" id="KW-0812">Transmembrane</keyword>
<keyword evidence="1" id="KW-0472">Membrane</keyword>